<dbReference type="PANTHER" id="PTHR12526:SF622">
    <property type="entry name" value="GLYCOSYLTRANSFERASE (GROUP I)"/>
    <property type="match status" value="1"/>
</dbReference>
<evidence type="ECO:0000256" key="1">
    <source>
        <dbReference type="SAM" id="Phobius"/>
    </source>
</evidence>
<dbReference type="Pfam" id="PF13692">
    <property type="entry name" value="Glyco_trans_1_4"/>
    <property type="match status" value="1"/>
</dbReference>
<keyword evidence="4" id="KW-1185">Reference proteome</keyword>
<proteinExistence type="predicted"/>
<keyword evidence="1" id="KW-0812">Transmembrane</keyword>
<name>A0A809S0B1_9PROT</name>
<evidence type="ECO:0000313" key="3">
    <source>
        <dbReference type="EMBL" id="BBO99937.1"/>
    </source>
</evidence>
<keyword evidence="3" id="KW-0808">Transferase</keyword>
<dbReference type="RefSeq" id="WP_162083920.1">
    <property type="nucleotide sequence ID" value="NZ_AP021881.1"/>
</dbReference>
<keyword evidence="1" id="KW-1133">Transmembrane helix</keyword>
<gene>
    <name evidence="3" type="ORF">SFSGTM_06460</name>
</gene>
<dbReference type="Pfam" id="PF13579">
    <property type="entry name" value="Glyco_trans_4_4"/>
    <property type="match status" value="1"/>
</dbReference>
<dbReference type="InterPro" id="IPR028098">
    <property type="entry name" value="Glyco_trans_4-like_N"/>
</dbReference>
<evidence type="ECO:0000259" key="2">
    <source>
        <dbReference type="Pfam" id="PF13579"/>
    </source>
</evidence>
<dbReference type="KEGG" id="sniv:SFSGTM_06460"/>
<accession>A0A809S0B1</accession>
<feature type="domain" description="Glycosyltransferase subfamily 4-like N-terminal" evidence="2">
    <location>
        <begin position="16"/>
        <end position="185"/>
    </location>
</feature>
<feature type="transmembrane region" description="Helical" evidence="1">
    <location>
        <begin position="81"/>
        <end position="99"/>
    </location>
</feature>
<dbReference type="EMBL" id="AP021881">
    <property type="protein sequence ID" value="BBO99937.1"/>
    <property type="molecule type" value="Genomic_DNA"/>
</dbReference>
<keyword evidence="1" id="KW-0472">Membrane</keyword>
<dbReference type="Proteomes" id="UP000463939">
    <property type="component" value="Chromosome"/>
</dbReference>
<dbReference type="SUPFAM" id="SSF53756">
    <property type="entry name" value="UDP-Glycosyltransferase/glycogen phosphorylase"/>
    <property type="match status" value="1"/>
</dbReference>
<dbReference type="PANTHER" id="PTHR12526">
    <property type="entry name" value="GLYCOSYLTRANSFERASE"/>
    <property type="match status" value="1"/>
</dbReference>
<organism evidence="3 4">
    <name type="scientific">Sulfuriferula nivalis</name>
    <dbReference type="NCBI Taxonomy" id="2675298"/>
    <lineage>
        <taxon>Bacteria</taxon>
        <taxon>Pseudomonadati</taxon>
        <taxon>Pseudomonadota</taxon>
        <taxon>Betaproteobacteria</taxon>
        <taxon>Nitrosomonadales</taxon>
        <taxon>Sulfuricellaceae</taxon>
        <taxon>Sulfuriferula</taxon>
    </lineage>
</organism>
<sequence>MRVLIVSQYFWPESFRINEVAKTLLEKGVEVEVLTGKPNYPQGAIFSGYRAWGCQRETYKDININRIPLLARGGRGGWRLALNYLSFVVSGLMFAPWMLRKKKFDVVFVYAPSPILQAIPAIFLGWLKGCPVVLWVQDLWPESLSATGYVRNHAVLKMVEWVVRFIYQHTDLLLVQSRAFEEPVRILASKIPIAYYPNSVDEAFCVPTVVAVPDIPGLSKGFSVMFAGNIGVAQAVDVIVEAATLLKDHTDIGFVVLGQGSRWEWMRQEVETRGLTNLDLPGRFPVEMMPGLMQKASALLVTLTDQPIFAVTVPNKVQAYMASGKPILACLNGEGARVVIESEAGLTVPAEDAKGLAVAILRLYEMNPVEREKLGSNGRHYYKTHFNHDQLVDQLIEHFQLVSQSI</sequence>
<evidence type="ECO:0000313" key="4">
    <source>
        <dbReference type="Proteomes" id="UP000463939"/>
    </source>
</evidence>
<dbReference type="Gene3D" id="3.40.50.2000">
    <property type="entry name" value="Glycogen Phosphorylase B"/>
    <property type="match status" value="2"/>
</dbReference>
<reference evidence="4" key="1">
    <citation type="submission" date="2019-11" db="EMBL/GenBank/DDBJ databases">
        <title>Isolation and characterization of a novel species in the genus Sulfuriferula.</title>
        <authorList>
            <person name="Mochizuki J."/>
            <person name="Kojima H."/>
            <person name="Fukui M."/>
        </authorList>
    </citation>
    <scope>NUCLEOTIDE SEQUENCE [LARGE SCALE GENOMIC DNA]</scope>
    <source>
        <strain evidence="4">SGTM</strain>
    </source>
</reference>
<dbReference type="GO" id="GO:0016757">
    <property type="term" value="F:glycosyltransferase activity"/>
    <property type="evidence" value="ECO:0007669"/>
    <property type="project" value="UniProtKB-ARBA"/>
</dbReference>
<protein>
    <submittedName>
        <fullName evidence="3">Glycosyltransferase WbuB</fullName>
    </submittedName>
</protein>
<dbReference type="AlphaFoldDB" id="A0A809S0B1"/>
<dbReference type="CDD" id="cd03794">
    <property type="entry name" value="GT4_WbuB-like"/>
    <property type="match status" value="1"/>
</dbReference>